<dbReference type="SMART" id="SM00646">
    <property type="entry name" value="Ami_3"/>
    <property type="match status" value="1"/>
</dbReference>
<feature type="domain" description="SH3b" evidence="5">
    <location>
        <begin position="190"/>
        <end position="252"/>
    </location>
</feature>
<keyword evidence="7" id="KW-1185">Reference proteome</keyword>
<evidence type="ECO:0000256" key="3">
    <source>
        <dbReference type="SAM" id="MobiDB-lite"/>
    </source>
</evidence>
<dbReference type="GO" id="GO:0030288">
    <property type="term" value="C:outer membrane-bounded periplasmic space"/>
    <property type="evidence" value="ECO:0007669"/>
    <property type="project" value="TreeGrafter"/>
</dbReference>
<dbReference type="RefSeq" id="WP_190239315.1">
    <property type="nucleotide sequence ID" value="NZ_QFGA01000001.1"/>
</dbReference>
<feature type="domain" description="SH3b" evidence="5">
    <location>
        <begin position="106"/>
        <end position="167"/>
    </location>
</feature>
<dbReference type="InterPro" id="IPR050695">
    <property type="entry name" value="N-acetylmuramoyl_amidase_3"/>
</dbReference>
<keyword evidence="2" id="KW-0961">Cell wall biogenesis/degradation</keyword>
<dbReference type="PIRSF" id="PIRSF037846">
    <property type="entry name" value="Autolysin_YrvJ_prd"/>
    <property type="match status" value="1"/>
</dbReference>
<reference evidence="6 7" key="1">
    <citation type="journal article" date="2018" name="Environ. Microbiol.">
        <title>Novel energy conservation strategies and behaviour of Pelotomaculum schinkii driving syntrophic propionate catabolism.</title>
        <authorList>
            <person name="Hidalgo-Ahumada C.A.P."/>
            <person name="Nobu M.K."/>
            <person name="Narihiro T."/>
            <person name="Tamaki H."/>
            <person name="Liu W.T."/>
            <person name="Kamagata Y."/>
            <person name="Stams A.J.M."/>
            <person name="Imachi H."/>
            <person name="Sousa D.Z."/>
        </authorList>
    </citation>
    <scope>NUCLEOTIDE SEQUENCE [LARGE SCALE GENOMIC DNA]</scope>
    <source>
        <strain evidence="6 7">HH</strain>
    </source>
</reference>
<dbReference type="InterPro" id="IPR017293">
    <property type="entry name" value="N-acetylmuramoyl-L-ala_amidase"/>
</dbReference>
<dbReference type="GO" id="GO:0009253">
    <property type="term" value="P:peptidoglycan catabolic process"/>
    <property type="evidence" value="ECO:0007669"/>
    <property type="project" value="InterPro"/>
</dbReference>
<dbReference type="InterPro" id="IPR002508">
    <property type="entry name" value="MurNAc-LAA_cat"/>
</dbReference>
<organism evidence="6 7">
    <name type="scientific">Pelotomaculum schinkii</name>
    <dbReference type="NCBI Taxonomy" id="78350"/>
    <lineage>
        <taxon>Bacteria</taxon>
        <taxon>Bacillati</taxon>
        <taxon>Bacillota</taxon>
        <taxon>Clostridia</taxon>
        <taxon>Eubacteriales</taxon>
        <taxon>Desulfotomaculaceae</taxon>
        <taxon>Pelotomaculum</taxon>
    </lineage>
</organism>
<dbReference type="PANTHER" id="PTHR30404">
    <property type="entry name" value="N-ACETYLMURAMOYL-L-ALANINE AMIDASE"/>
    <property type="match status" value="1"/>
</dbReference>
<dbReference type="PANTHER" id="PTHR30404:SF0">
    <property type="entry name" value="N-ACETYLMURAMOYL-L-ALANINE AMIDASE AMIC"/>
    <property type="match status" value="1"/>
</dbReference>
<dbReference type="Pfam" id="PF01520">
    <property type="entry name" value="Amidase_3"/>
    <property type="match status" value="1"/>
</dbReference>
<sequence>MKLKTQPCLLSILIGLAFLVGAVLSGTNPAGAAGETAVVAGSSVNVRNGPGTNYGVIAQANLGDQLTVLGQSIDWYNVSLSNGGQGWVAGWLVDIQQPRADSAGAGQVAVLNGNGINVREGPGTSYGVITQGGSGERFPVLESSGDWVKIQLSSGTGWVAGWLVSLETAQPAASQPAAAGPAPSTAVGGSKVAVVSGSVVNVRSGPGTSNAVVGTVTQGNSLPVLSQSSDWLQVSLPTGGNGWVAGWLVALKDVVSAPTQPATGQTGGSEVSRGRDRPDDSGDSDDDNDSDDSDTGKVLSMNVQKTASDQTTFTIKTDTPVSYNSFFLSNPDRLVVDIEGVSPGDLPQTKDVSSKTVSKVRSGHFQKNPDVTRLVFELCSGVQYEVSLSSNNKTLTVDTYIPKLDGAYKNKIIVLDPGHGGPDPGAIGTSGIQEKAVTLDIAKRVSKLLEAQEAKVIMARSADTDVSLAARTDIANKNKADIFVSIHINAHTDPSIGGTTSYIYSGTGSSSEAPRLQESNKLARSIQTEMVKSLGLRDIGVKQANFAVLRTSNMPAVLLELAFISNQAEEKLLKTDSFKNKAAEAIVKGIGTYFAQKRTA</sequence>
<dbReference type="EC" id="3.5.1.28" evidence="6"/>
<evidence type="ECO:0000256" key="2">
    <source>
        <dbReference type="ARBA" id="ARBA00023316"/>
    </source>
</evidence>
<dbReference type="AlphaFoldDB" id="A0A4Y7RGH4"/>
<evidence type="ECO:0000256" key="1">
    <source>
        <dbReference type="ARBA" id="ARBA00022801"/>
    </source>
</evidence>
<feature type="signal peptide" evidence="4">
    <location>
        <begin position="1"/>
        <end position="32"/>
    </location>
</feature>
<gene>
    <name evidence="6" type="primary">amiC</name>
    <name evidence="6" type="ORF">Psch_00970</name>
</gene>
<dbReference type="Gene3D" id="2.60.40.3500">
    <property type="match status" value="1"/>
</dbReference>
<evidence type="ECO:0000259" key="5">
    <source>
        <dbReference type="PROSITE" id="PS51781"/>
    </source>
</evidence>
<dbReference type="PROSITE" id="PS51781">
    <property type="entry name" value="SH3B"/>
    <property type="match status" value="3"/>
</dbReference>
<feature type="domain" description="SH3b" evidence="5">
    <location>
        <begin position="34"/>
        <end position="96"/>
    </location>
</feature>
<evidence type="ECO:0000256" key="4">
    <source>
        <dbReference type="SAM" id="SignalP"/>
    </source>
</evidence>
<dbReference type="SMART" id="SM00287">
    <property type="entry name" value="SH3b"/>
    <property type="match status" value="3"/>
</dbReference>
<dbReference type="InterPro" id="IPR003646">
    <property type="entry name" value="SH3-like_bac-type"/>
</dbReference>
<evidence type="ECO:0000313" key="7">
    <source>
        <dbReference type="Proteomes" id="UP000298324"/>
    </source>
</evidence>
<feature type="region of interest" description="Disordered" evidence="3">
    <location>
        <begin position="258"/>
        <end position="303"/>
    </location>
</feature>
<dbReference type="Gene3D" id="2.30.30.40">
    <property type="entry name" value="SH3 Domains"/>
    <property type="match status" value="3"/>
</dbReference>
<feature type="chain" id="PRO_5021323011" evidence="4">
    <location>
        <begin position="33"/>
        <end position="600"/>
    </location>
</feature>
<dbReference type="Proteomes" id="UP000298324">
    <property type="component" value="Unassembled WGS sequence"/>
</dbReference>
<dbReference type="Pfam" id="PF08239">
    <property type="entry name" value="SH3_3"/>
    <property type="match status" value="3"/>
</dbReference>
<comment type="caution">
    <text evidence="6">The sequence shown here is derived from an EMBL/GenBank/DDBJ whole genome shotgun (WGS) entry which is preliminary data.</text>
</comment>
<evidence type="ECO:0000313" key="6">
    <source>
        <dbReference type="EMBL" id="TEB07417.1"/>
    </source>
</evidence>
<keyword evidence="1 6" id="KW-0378">Hydrolase</keyword>
<dbReference type="GO" id="GO:0008745">
    <property type="term" value="F:N-acetylmuramoyl-L-alanine amidase activity"/>
    <property type="evidence" value="ECO:0007669"/>
    <property type="project" value="UniProtKB-EC"/>
</dbReference>
<dbReference type="InterPro" id="IPR021731">
    <property type="entry name" value="AMIN_dom"/>
</dbReference>
<dbReference type="GO" id="GO:0071555">
    <property type="term" value="P:cell wall organization"/>
    <property type="evidence" value="ECO:0007669"/>
    <property type="project" value="UniProtKB-KW"/>
</dbReference>
<accession>A0A4Y7RGH4</accession>
<name>A0A4Y7RGH4_9FIRM</name>
<dbReference type="CDD" id="cd02696">
    <property type="entry name" value="MurNAc-LAA"/>
    <property type="match status" value="1"/>
</dbReference>
<protein>
    <submittedName>
        <fullName evidence="6">N-acetylmuramoyl-L-alanine amidase AmiC</fullName>
        <ecNumber evidence="6">3.5.1.28</ecNumber>
    </submittedName>
</protein>
<dbReference type="EMBL" id="QFGA01000001">
    <property type="protein sequence ID" value="TEB07417.1"/>
    <property type="molecule type" value="Genomic_DNA"/>
</dbReference>
<proteinExistence type="predicted"/>
<dbReference type="SUPFAM" id="SSF53187">
    <property type="entry name" value="Zn-dependent exopeptidases"/>
    <property type="match status" value="1"/>
</dbReference>
<feature type="compositionally biased region" description="Acidic residues" evidence="3">
    <location>
        <begin position="281"/>
        <end position="293"/>
    </location>
</feature>
<dbReference type="Pfam" id="PF11741">
    <property type="entry name" value="AMIN"/>
    <property type="match status" value="1"/>
</dbReference>
<dbReference type="Gene3D" id="3.40.630.40">
    <property type="entry name" value="Zn-dependent exopeptidases"/>
    <property type="match status" value="1"/>
</dbReference>
<keyword evidence="4" id="KW-0732">Signal</keyword>